<evidence type="ECO:0000313" key="3">
    <source>
        <dbReference type="Proteomes" id="UP000515873"/>
    </source>
</evidence>
<protein>
    <submittedName>
        <fullName evidence="2">Uncharacterized protein</fullName>
    </submittedName>
</protein>
<accession>A0A7G8Q1Q8</accession>
<evidence type="ECO:0000313" key="2">
    <source>
        <dbReference type="EMBL" id="QNK00716.1"/>
    </source>
</evidence>
<dbReference type="EMBL" id="CP060412">
    <property type="protein sequence ID" value="QNK00716.1"/>
    <property type="molecule type" value="Genomic_DNA"/>
</dbReference>
<dbReference type="AlphaFoldDB" id="A0A7G8Q1Q8"/>
<feature type="transmembrane region" description="Helical" evidence="1">
    <location>
        <begin position="62"/>
        <end position="83"/>
    </location>
</feature>
<organism evidence="2 3">
    <name type="scientific">Dyella telluris</name>
    <dbReference type="NCBI Taxonomy" id="2763498"/>
    <lineage>
        <taxon>Bacteria</taxon>
        <taxon>Pseudomonadati</taxon>
        <taxon>Pseudomonadota</taxon>
        <taxon>Gammaproteobacteria</taxon>
        <taxon>Lysobacterales</taxon>
        <taxon>Rhodanobacteraceae</taxon>
        <taxon>Dyella</taxon>
    </lineage>
</organism>
<evidence type="ECO:0000256" key="1">
    <source>
        <dbReference type="SAM" id="Phobius"/>
    </source>
</evidence>
<gene>
    <name evidence="2" type="ORF">H8F01_16735</name>
</gene>
<keyword evidence="1" id="KW-0472">Membrane</keyword>
<dbReference type="RefSeq" id="WP_187056188.1">
    <property type="nucleotide sequence ID" value="NZ_CP060412.1"/>
</dbReference>
<feature type="transmembrane region" description="Helical" evidence="1">
    <location>
        <begin position="31"/>
        <end position="50"/>
    </location>
</feature>
<proteinExistence type="predicted"/>
<dbReference type="Proteomes" id="UP000515873">
    <property type="component" value="Chromosome"/>
</dbReference>
<keyword evidence="3" id="KW-1185">Reference proteome</keyword>
<dbReference type="KEGG" id="dtl:H8F01_16735"/>
<reference evidence="2 3" key="1">
    <citation type="submission" date="2020-08" db="EMBL/GenBank/DDBJ databases">
        <title>Dyella sp. G9 isolated from forest soil.</title>
        <authorList>
            <person name="Fu J."/>
            <person name="Qiu L."/>
        </authorList>
    </citation>
    <scope>NUCLEOTIDE SEQUENCE [LARGE SCALE GENOMIC DNA]</scope>
    <source>
        <strain evidence="2 3">G9</strain>
    </source>
</reference>
<keyword evidence="1" id="KW-1133">Transmembrane helix</keyword>
<name>A0A7G8Q1Q8_9GAMM</name>
<keyword evidence="1" id="KW-0812">Transmembrane</keyword>
<sequence>MRIAAALVSVFILVLGQIVIAHGPPFIPRPYFFLFRDAVLLLIPNAMIWLSRRSDWSMQTRTSLMVSGWIWLVVQLGCAIYLVHSGV</sequence>